<dbReference type="Proteomes" id="UP000552864">
    <property type="component" value="Unassembled WGS sequence"/>
</dbReference>
<comment type="caution">
    <text evidence="2">The sequence shown here is derived from an EMBL/GenBank/DDBJ whole genome shotgun (WGS) entry which is preliminary data.</text>
</comment>
<dbReference type="AlphaFoldDB" id="A0A847SRQ8"/>
<keyword evidence="3" id="KW-1185">Reference proteome</keyword>
<feature type="transmembrane region" description="Helical" evidence="1">
    <location>
        <begin position="21"/>
        <end position="41"/>
    </location>
</feature>
<feature type="transmembrane region" description="Helical" evidence="1">
    <location>
        <begin position="47"/>
        <end position="65"/>
    </location>
</feature>
<sequence length="74" mass="8397">MKQFLSALMQDKNGQYSLRELAVCILLIALLVAWIAQQFYNKAIPESMFFTLASLVAAGCFGYSMERRQVTENN</sequence>
<dbReference type="EMBL" id="JABAHZ010000009">
    <property type="protein sequence ID" value="NLR82265.1"/>
    <property type="molecule type" value="Genomic_DNA"/>
</dbReference>
<dbReference type="RefSeq" id="WP_168742196.1">
    <property type="nucleotide sequence ID" value="NZ_JABAHZ010000009.1"/>
</dbReference>
<evidence type="ECO:0000256" key="1">
    <source>
        <dbReference type="SAM" id="Phobius"/>
    </source>
</evidence>
<keyword evidence="1" id="KW-1133">Transmembrane helix</keyword>
<accession>A0A847SRQ8</accession>
<name>A0A847SRQ8_9BACT</name>
<evidence type="ECO:0000313" key="3">
    <source>
        <dbReference type="Proteomes" id="UP000552864"/>
    </source>
</evidence>
<evidence type="ECO:0000313" key="2">
    <source>
        <dbReference type="EMBL" id="NLR82265.1"/>
    </source>
</evidence>
<protein>
    <submittedName>
        <fullName evidence="2">Uncharacterized protein</fullName>
    </submittedName>
</protein>
<reference evidence="2 3" key="1">
    <citation type="submission" date="2020-04" db="EMBL/GenBank/DDBJ databases">
        <authorList>
            <person name="Yin C."/>
        </authorList>
    </citation>
    <scope>NUCLEOTIDE SEQUENCE [LARGE SCALE GENOMIC DNA]</scope>
    <source>
        <strain evidence="2 3">Ak56</strain>
    </source>
</reference>
<gene>
    <name evidence="2" type="ORF">HGH91_26855</name>
</gene>
<keyword evidence="1" id="KW-0472">Membrane</keyword>
<proteinExistence type="predicted"/>
<keyword evidence="1" id="KW-0812">Transmembrane</keyword>
<organism evidence="2 3">
    <name type="scientific">Chitinophaga eiseniae</name>
    <dbReference type="NCBI Taxonomy" id="634771"/>
    <lineage>
        <taxon>Bacteria</taxon>
        <taxon>Pseudomonadati</taxon>
        <taxon>Bacteroidota</taxon>
        <taxon>Chitinophagia</taxon>
        <taxon>Chitinophagales</taxon>
        <taxon>Chitinophagaceae</taxon>
        <taxon>Chitinophaga</taxon>
    </lineage>
</organism>